<dbReference type="InterPro" id="IPR029046">
    <property type="entry name" value="LolA/LolB/LppX"/>
</dbReference>
<dbReference type="EMBL" id="CP142149">
    <property type="protein sequence ID" value="WSE26952.1"/>
    <property type="molecule type" value="Genomic_DNA"/>
</dbReference>
<evidence type="ECO:0000313" key="4">
    <source>
        <dbReference type="Proteomes" id="UP001330812"/>
    </source>
</evidence>
<sequence length="296" mass="30754">MRKTTFVVAAGAALALVLTGCGSKSESGTAAPAGDKAASGIAAPFANVLELASASKQGTTKTKSSKMSMTMSAAGKTVTAEGIASYDPADLKMSMTMTTDGQQMEMRLLDKTMYIKLPAAELAQMGTDKPWVKISPDSNDPLSKALSGSMGSAGDQSDPTKILDQISEAGRIVSSDQTTLDGQPVNHYKVEIDLAKSIDKTLASADDATRAKVKEMIKGKDIQIPAEIWVDKDQLPLQITMDESAMMQAMGAGAASSGGTGKMTIKYSDWGTAVNVTAPPADQITDMGEIAKKMGG</sequence>
<feature type="chain" id="PRO_5045898992" description="LppX_LprAFG lipoprotein" evidence="2">
    <location>
        <begin position="24"/>
        <end position="296"/>
    </location>
</feature>
<reference evidence="3 4" key="1">
    <citation type="journal article" date="2015" name="Int. J. Syst. Evol. Microbiol.">
        <title>Amycolatopsis rhabdoformis sp. nov., an actinomycete isolated from a tropical forest soil.</title>
        <authorList>
            <person name="Souza W.R."/>
            <person name="Silva R.E."/>
            <person name="Goodfellow M."/>
            <person name="Busarakam K."/>
            <person name="Figueiro F.S."/>
            <person name="Ferreira D."/>
            <person name="Rodrigues-Filho E."/>
            <person name="Moraes L.A.B."/>
            <person name="Zucchi T.D."/>
        </authorList>
    </citation>
    <scope>NUCLEOTIDE SEQUENCE [LARGE SCALE GENOMIC DNA]</scope>
    <source>
        <strain evidence="3 4">NCIMB 14900</strain>
    </source>
</reference>
<feature type="signal peptide" evidence="2">
    <location>
        <begin position="1"/>
        <end position="23"/>
    </location>
</feature>
<protein>
    <recommendedName>
        <fullName evidence="5">LppX_LprAFG lipoprotein</fullName>
    </recommendedName>
</protein>
<dbReference type="Gene3D" id="2.50.20.20">
    <property type="match status" value="1"/>
</dbReference>
<dbReference type="SUPFAM" id="SSF89392">
    <property type="entry name" value="Prokaryotic lipoproteins and lipoprotein localization factors"/>
    <property type="match status" value="1"/>
</dbReference>
<evidence type="ECO:0000256" key="2">
    <source>
        <dbReference type="SAM" id="SignalP"/>
    </source>
</evidence>
<keyword evidence="2" id="KW-0732">Signal</keyword>
<proteinExistence type="predicted"/>
<feature type="region of interest" description="Disordered" evidence="1">
    <location>
        <begin position="138"/>
        <end position="159"/>
    </location>
</feature>
<organism evidence="3 4">
    <name type="scientific">Amycolatopsis rhabdoformis</name>
    <dbReference type="NCBI Taxonomy" id="1448059"/>
    <lineage>
        <taxon>Bacteria</taxon>
        <taxon>Bacillati</taxon>
        <taxon>Actinomycetota</taxon>
        <taxon>Actinomycetes</taxon>
        <taxon>Pseudonocardiales</taxon>
        <taxon>Pseudonocardiaceae</taxon>
        <taxon>Amycolatopsis</taxon>
    </lineage>
</organism>
<evidence type="ECO:0008006" key="5">
    <source>
        <dbReference type="Google" id="ProtNLM"/>
    </source>
</evidence>
<evidence type="ECO:0000313" key="3">
    <source>
        <dbReference type="EMBL" id="WSE26952.1"/>
    </source>
</evidence>
<gene>
    <name evidence="3" type="ORF">VSH64_29255</name>
</gene>
<dbReference type="PROSITE" id="PS51257">
    <property type="entry name" value="PROKAR_LIPOPROTEIN"/>
    <property type="match status" value="1"/>
</dbReference>
<dbReference type="Proteomes" id="UP001330812">
    <property type="component" value="Chromosome"/>
</dbReference>
<keyword evidence="4" id="KW-1185">Reference proteome</keyword>
<dbReference type="RefSeq" id="WP_326565946.1">
    <property type="nucleotide sequence ID" value="NZ_CP142149.1"/>
</dbReference>
<evidence type="ECO:0000256" key="1">
    <source>
        <dbReference type="SAM" id="MobiDB-lite"/>
    </source>
</evidence>
<accession>A0ABZ1HXT6</accession>
<name>A0ABZ1HXT6_9PSEU</name>